<evidence type="ECO:0000313" key="2">
    <source>
        <dbReference type="EMBL" id="KAF2883700.1"/>
    </source>
</evidence>
<sequence>MNETMSSYQFVNSLAQCYGQQPRAGAAAEQGAHQVSSPGSDYYNPNAASASSYPPACYSPPQVGPQYHQHPYATPAPGHGLQPPMGDYTQLQPQRLGGNSTHLHHSSPGAQSPGILNATASCKYADSTSSTGVASPQDLSTTGAPARSTPPMSNSQTSSTSSATITSKSSGLTSPLSVSTSPQGKQPTSSSTTSQNLSSPASSTSSTSSTEKNGNK</sequence>
<keyword evidence="3" id="KW-1185">Reference proteome</keyword>
<name>A0A8K0CA34_IGNLU</name>
<proteinExistence type="predicted"/>
<feature type="compositionally biased region" description="Polar residues" evidence="1">
    <location>
        <begin position="89"/>
        <end position="101"/>
    </location>
</feature>
<dbReference type="AlphaFoldDB" id="A0A8K0CA34"/>
<reference evidence="2" key="1">
    <citation type="submission" date="2019-08" db="EMBL/GenBank/DDBJ databases">
        <title>The genome of the North American firefly Photinus pyralis.</title>
        <authorList>
            <consortium name="Photinus pyralis genome working group"/>
            <person name="Fallon T.R."/>
            <person name="Sander Lower S.E."/>
            <person name="Weng J.-K."/>
        </authorList>
    </citation>
    <scope>NUCLEOTIDE SEQUENCE</scope>
    <source>
        <strain evidence="2">TRF0915ILg1</strain>
        <tissue evidence="2">Whole body</tissue>
    </source>
</reference>
<feature type="compositionally biased region" description="Low complexity" evidence="1">
    <location>
        <begin position="179"/>
        <end position="210"/>
    </location>
</feature>
<evidence type="ECO:0008006" key="4">
    <source>
        <dbReference type="Google" id="ProtNLM"/>
    </source>
</evidence>
<comment type="caution">
    <text evidence="2">The sequence shown here is derived from an EMBL/GenBank/DDBJ whole genome shotgun (WGS) entry which is preliminary data.</text>
</comment>
<accession>A0A8K0CA34</accession>
<gene>
    <name evidence="2" type="ORF">ILUMI_22468</name>
</gene>
<evidence type="ECO:0000313" key="3">
    <source>
        <dbReference type="Proteomes" id="UP000801492"/>
    </source>
</evidence>
<feature type="compositionally biased region" description="Low complexity" evidence="1">
    <location>
        <begin position="42"/>
        <end position="61"/>
    </location>
</feature>
<organism evidence="2 3">
    <name type="scientific">Ignelater luminosus</name>
    <name type="common">Cucubano</name>
    <name type="synonym">Pyrophorus luminosus</name>
    <dbReference type="NCBI Taxonomy" id="2038154"/>
    <lineage>
        <taxon>Eukaryota</taxon>
        <taxon>Metazoa</taxon>
        <taxon>Ecdysozoa</taxon>
        <taxon>Arthropoda</taxon>
        <taxon>Hexapoda</taxon>
        <taxon>Insecta</taxon>
        <taxon>Pterygota</taxon>
        <taxon>Neoptera</taxon>
        <taxon>Endopterygota</taxon>
        <taxon>Coleoptera</taxon>
        <taxon>Polyphaga</taxon>
        <taxon>Elateriformia</taxon>
        <taxon>Elateroidea</taxon>
        <taxon>Elateridae</taxon>
        <taxon>Agrypninae</taxon>
        <taxon>Pyrophorini</taxon>
        <taxon>Ignelater</taxon>
    </lineage>
</organism>
<dbReference type="EMBL" id="VTPC01090309">
    <property type="protein sequence ID" value="KAF2883700.1"/>
    <property type="molecule type" value="Genomic_DNA"/>
</dbReference>
<dbReference type="OrthoDB" id="6159439at2759"/>
<dbReference type="Proteomes" id="UP000801492">
    <property type="component" value="Unassembled WGS sequence"/>
</dbReference>
<feature type="region of interest" description="Disordered" evidence="1">
    <location>
        <begin position="20"/>
        <end position="216"/>
    </location>
</feature>
<feature type="compositionally biased region" description="Low complexity" evidence="1">
    <location>
        <begin position="149"/>
        <end position="170"/>
    </location>
</feature>
<evidence type="ECO:0000256" key="1">
    <source>
        <dbReference type="SAM" id="MobiDB-lite"/>
    </source>
</evidence>
<protein>
    <recommendedName>
        <fullName evidence="4">Sex combs reduces</fullName>
    </recommendedName>
</protein>
<feature type="compositionally biased region" description="Polar residues" evidence="1">
    <location>
        <begin position="126"/>
        <end position="143"/>
    </location>
</feature>